<dbReference type="STRING" id="4572.M7YEX8"/>
<feature type="compositionally biased region" description="Basic and acidic residues" evidence="1">
    <location>
        <begin position="336"/>
        <end position="347"/>
    </location>
</feature>
<dbReference type="PANTHER" id="PTHR32246:SF15">
    <property type="entry name" value="CALCIUM-DEPENDENT LIPID-BINDING (CALB DOMAIN) FAMILY PROTEIN"/>
    <property type="match status" value="1"/>
</dbReference>
<sequence length="463" mass="51423">MVNMEDLLAACTRLQVQEFYSVGIKGDVAAGYYFDMPRPPEEIKRICRRLVLWRTLSLCALGWGPSQTDQQTVHVNIEINLSNYKTSNLIDNFRVLVLEGKQQSRHETNPYYRLGITLQQGKGCLWDDDKSPHRIPWSASHPATPSPALIQMKKLSVEFCIISARGLGRRSSLLKPQWFSVGWVDPNSKYCTKIDASGNSNASWGTKFSVSVDEHGLAQQQMELTVEVYRREPIFLREHLQGAAVVQLKEYLEKFAQSEEHSEVIEETGSFQLRRKKSDKAHGFVDISIRICKQEDDHGRFSGLPEGLKNSDQVGITLAIEDGPVYNYPPPPYNHYRGDREDADHRSNSRPVIPGTRPDPSPLGSSYSYQPPMFPSTLPPPPTSNLGFFPPQHPGRERVPQNYINVPPRKSAAQNSAPNFGMGLGAGALTAGTMIFGETLLPGPSFGGALNGASLSVSNDAPF</sequence>
<dbReference type="SUPFAM" id="SSF49562">
    <property type="entry name" value="C2 domain (Calcium/lipid-binding domain, CaLB)"/>
    <property type="match status" value="1"/>
</dbReference>
<dbReference type="InterPro" id="IPR000008">
    <property type="entry name" value="C2_dom"/>
</dbReference>
<evidence type="ECO:0000256" key="1">
    <source>
        <dbReference type="SAM" id="MobiDB-lite"/>
    </source>
</evidence>
<dbReference type="OMA" id="YSNTMPT"/>
<proteinExistence type="predicted"/>
<name>M7YEX8_TRIUA</name>
<dbReference type="InterPro" id="IPR035892">
    <property type="entry name" value="C2_domain_sf"/>
</dbReference>
<reference evidence="2" key="1">
    <citation type="journal article" date="2013" name="Nature">
        <title>Draft genome of the wheat A-genome progenitor Triticum urartu.</title>
        <authorList>
            <person name="Ling H.Q."/>
            <person name="Zhao S."/>
            <person name="Liu D."/>
            <person name="Wang J."/>
            <person name="Sun H."/>
            <person name="Zhang C."/>
            <person name="Fan H."/>
            <person name="Li D."/>
            <person name="Dong L."/>
            <person name="Tao Y."/>
            <person name="Gao C."/>
            <person name="Wu H."/>
            <person name="Li Y."/>
            <person name="Cui Y."/>
            <person name="Guo X."/>
            <person name="Zheng S."/>
            <person name="Wang B."/>
            <person name="Yu K."/>
            <person name="Liang Q."/>
            <person name="Yang W."/>
            <person name="Lou X."/>
            <person name="Chen J."/>
            <person name="Feng M."/>
            <person name="Jian J."/>
            <person name="Zhang X."/>
            <person name="Luo G."/>
            <person name="Jiang Y."/>
            <person name="Liu J."/>
            <person name="Wang Z."/>
            <person name="Sha Y."/>
            <person name="Zhang B."/>
            <person name="Wu H."/>
            <person name="Tang D."/>
            <person name="Shen Q."/>
            <person name="Xue P."/>
            <person name="Zou S."/>
            <person name="Wang X."/>
            <person name="Liu X."/>
            <person name="Wang F."/>
            <person name="Yang Y."/>
            <person name="An X."/>
            <person name="Dong Z."/>
            <person name="Zhang K."/>
            <person name="Zhang X."/>
            <person name="Luo M.C."/>
            <person name="Dvorak J."/>
            <person name="Tong Y."/>
            <person name="Wang J."/>
            <person name="Yang H."/>
            <person name="Li Z."/>
            <person name="Wang D."/>
            <person name="Zhang A."/>
            <person name="Wang J."/>
        </authorList>
    </citation>
    <scope>NUCLEOTIDE SEQUENCE</scope>
</reference>
<dbReference type="EMBL" id="KD283407">
    <property type="protein sequence ID" value="EMS45677.1"/>
    <property type="molecule type" value="Genomic_DNA"/>
</dbReference>
<dbReference type="Pfam" id="PF00168">
    <property type="entry name" value="C2"/>
    <property type="match status" value="1"/>
</dbReference>
<protein>
    <submittedName>
        <fullName evidence="2">Uncharacterized protein</fullName>
    </submittedName>
</protein>
<dbReference type="PANTHER" id="PTHR32246">
    <property type="entry name" value="INGRESSION PROTEIN FIC1"/>
    <property type="match status" value="1"/>
</dbReference>
<dbReference type="CDD" id="cd04051">
    <property type="entry name" value="C2_SRC2_like"/>
    <property type="match status" value="1"/>
</dbReference>
<dbReference type="AlphaFoldDB" id="M7YEX8"/>
<accession>M7YEX8</accession>
<organism evidence="2">
    <name type="scientific">Triticum urartu</name>
    <name type="common">Red wild einkorn</name>
    <name type="synonym">Crithodium urartu</name>
    <dbReference type="NCBI Taxonomy" id="4572"/>
    <lineage>
        <taxon>Eukaryota</taxon>
        <taxon>Viridiplantae</taxon>
        <taxon>Streptophyta</taxon>
        <taxon>Embryophyta</taxon>
        <taxon>Tracheophyta</taxon>
        <taxon>Spermatophyta</taxon>
        <taxon>Magnoliopsida</taxon>
        <taxon>Liliopsida</taxon>
        <taxon>Poales</taxon>
        <taxon>Poaceae</taxon>
        <taxon>BOP clade</taxon>
        <taxon>Pooideae</taxon>
        <taxon>Triticodae</taxon>
        <taxon>Triticeae</taxon>
        <taxon>Triticinae</taxon>
        <taxon>Triticum</taxon>
    </lineage>
</organism>
<feature type="region of interest" description="Disordered" evidence="1">
    <location>
        <begin position="327"/>
        <end position="379"/>
    </location>
</feature>
<dbReference type="PROSITE" id="PS50004">
    <property type="entry name" value="C2"/>
    <property type="match status" value="1"/>
</dbReference>
<dbReference type="Gene3D" id="2.60.40.150">
    <property type="entry name" value="C2 domain"/>
    <property type="match status" value="1"/>
</dbReference>
<dbReference type="GO" id="GO:0006952">
    <property type="term" value="P:defense response"/>
    <property type="evidence" value="ECO:0007669"/>
    <property type="project" value="InterPro"/>
</dbReference>
<dbReference type="InterPro" id="IPR044750">
    <property type="entry name" value="C2_SRC2/BAP"/>
</dbReference>
<evidence type="ECO:0000313" key="2">
    <source>
        <dbReference type="EMBL" id="EMS45677.1"/>
    </source>
</evidence>
<gene>
    <name evidence="2" type="ORF">TRIUR3_15996</name>
</gene>
<dbReference type="eggNOG" id="ENOG502R3QF">
    <property type="taxonomic scope" value="Eukaryota"/>
</dbReference>